<evidence type="ECO:0000256" key="2">
    <source>
        <dbReference type="ARBA" id="ARBA00007210"/>
    </source>
</evidence>
<feature type="region of interest" description="Disordered" evidence="7">
    <location>
        <begin position="427"/>
        <end position="451"/>
    </location>
</feature>
<dbReference type="InterPro" id="IPR011993">
    <property type="entry name" value="PH-like_dom_sf"/>
</dbReference>
<dbReference type="OrthoDB" id="642193at2759"/>
<dbReference type="Pfam" id="PF25345">
    <property type="entry name" value="PH_EXO84"/>
    <property type="match status" value="1"/>
</dbReference>
<dbReference type="Gene3D" id="2.30.29.30">
    <property type="entry name" value="Pleckstrin-homology domain (PH domain)/Phosphotyrosine-binding domain (PTB)"/>
    <property type="match status" value="1"/>
</dbReference>
<gene>
    <name evidence="9" type="ORF">BRETT_003661</name>
</gene>
<keyword evidence="6" id="KW-0653">Protein transport</keyword>
<evidence type="ECO:0000313" key="10">
    <source>
        <dbReference type="Proteomes" id="UP000663131"/>
    </source>
</evidence>
<keyword evidence="5" id="KW-0268">Exocytosis</keyword>
<evidence type="ECO:0000313" key="9">
    <source>
        <dbReference type="EMBL" id="QOU19512.1"/>
    </source>
</evidence>
<dbReference type="GO" id="GO:0030133">
    <property type="term" value="C:transport vesicle"/>
    <property type="evidence" value="ECO:0007669"/>
    <property type="project" value="UniProtKB-SubCell"/>
</dbReference>
<accession>A0A871R8V9</accession>
<dbReference type="InterPro" id="IPR033961">
    <property type="entry name" value="Exo84"/>
</dbReference>
<dbReference type="PANTHER" id="PTHR21426">
    <property type="entry name" value="EXOCYST COMPLEX COMPONENT 8"/>
    <property type="match status" value="1"/>
</dbReference>
<reference evidence="9" key="2">
    <citation type="journal article" name="BMC Genomics">
        <title>New genome assemblies reveal patterns of domestication and adaptation across Brettanomyces (Dekkera) species.</title>
        <authorList>
            <person name="Roach M.J."/>
            <person name="Borneman A.R."/>
        </authorList>
    </citation>
    <scope>NUCLEOTIDE SEQUENCE</scope>
    <source>
        <strain evidence="9">UCD 2041</strain>
    </source>
</reference>
<organism evidence="9 10">
    <name type="scientific">Dekkera bruxellensis</name>
    <name type="common">Brettanomyces custersii</name>
    <dbReference type="NCBI Taxonomy" id="5007"/>
    <lineage>
        <taxon>Eukaryota</taxon>
        <taxon>Fungi</taxon>
        <taxon>Dikarya</taxon>
        <taxon>Ascomycota</taxon>
        <taxon>Saccharomycotina</taxon>
        <taxon>Pichiomycetes</taxon>
        <taxon>Pichiales</taxon>
        <taxon>Pichiaceae</taxon>
        <taxon>Brettanomyces</taxon>
    </lineage>
</organism>
<evidence type="ECO:0000259" key="8">
    <source>
        <dbReference type="Pfam" id="PF16528"/>
    </source>
</evidence>
<dbReference type="Proteomes" id="UP000663131">
    <property type="component" value="Chromosome 6"/>
</dbReference>
<dbReference type="InterPro" id="IPR042561">
    <property type="entry name" value="Exo84_C_1"/>
</dbReference>
<dbReference type="PANTHER" id="PTHR21426:SF12">
    <property type="entry name" value="EXOCYST COMPLEX COMPONENT 8"/>
    <property type="match status" value="1"/>
</dbReference>
<dbReference type="GeneID" id="64575584"/>
<dbReference type="GO" id="GO:0006893">
    <property type="term" value="P:Golgi to plasma membrane transport"/>
    <property type="evidence" value="ECO:0007669"/>
    <property type="project" value="TreeGrafter"/>
</dbReference>
<evidence type="ECO:0000256" key="6">
    <source>
        <dbReference type="ARBA" id="ARBA00022927"/>
    </source>
</evidence>
<dbReference type="InterPro" id="IPR016159">
    <property type="entry name" value="Cullin_repeat-like_dom_sf"/>
</dbReference>
<feature type="region of interest" description="Disordered" evidence="7">
    <location>
        <begin position="219"/>
        <end position="241"/>
    </location>
</feature>
<dbReference type="SUPFAM" id="SSF74788">
    <property type="entry name" value="Cullin repeat-like"/>
    <property type="match status" value="1"/>
</dbReference>
<dbReference type="GO" id="GO:0006887">
    <property type="term" value="P:exocytosis"/>
    <property type="evidence" value="ECO:0007669"/>
    <property type="project" value="UniProtKB-KW"/>
</dbReference>
<comment type="subcellular location">
    <subcellularLocation>
        <location evidence="1">Cytoplasmic vesicle</location>
        <location evidence="1">Secretory vesicle</location>
    </subcellularLocation>
</comment>
<dbReference type="InterPro" id="IPR042560">
    <property type="entry name" value="Exo84_C_2"/>
</dbReference>
<dbReference type="Pfam" id="PF16528">
    <property type="entry name" value="Exo84_C"/>
    <property type="match status" value="1"/>
</dbReference>
<dbReference type="EMBL" id="CP063134">
    <property type="protein sequence ID" value="QOU19512.1"/>
    <property type="molecule type" value="Genomic_DNA"/>
</dbReference>
<dbReference type="AlphaFoldDB" id="A0A871R8V9"/>
<feature type="domain" description="Exocyst component Exo84 C-terminal" evidence="8">
    <location>
        <begin position="451"/>
        <end position="662"/>
    </location>
</feature>
<evidence type="ECO:0000256" key="4">
    <source>
        <dbReference type="ARBA" id="ARBA00022448"/>
    </source>
</evidence>
<evidence type="ECO:0000256" key="1">
    <source>
        <dbReference type="ARBA" id="ARBA00004398"/>
    </source>
</evidence>
<sequence>MADRRLSRAVWSTKDNAKPYTRPSDNRGQTNLLTVPGLAPTIIEEPDTEQHNGGYPTSTQNKIKRITSRPQRIDNNNYGRRFSVYTSAKPTGIPLGKVPALPGNAKQMIKNSARPEAGEKASLFDLLSSPDYNAAQYLNDHLKNADASKIDDFTSQLASLTIKSKNDAKSTISESLESVLNVSDSVADTYKVLDNLKQTINALNDVLYQQLDDAQEAVKAETDARASGSENTPLSTKGRKNADKRRSVLILEKRWASDMGQLFKEVDGAQQFVSAAPGRHVVTQSKRWGELNALTWKPVRPAHLIILNDYLLVATRKRIEDKKRTIATGCWPLRSVTLIDSIQPPKSHTEKSDKFTLAFKTSNTSLLFQTDSQNEYNKVKSSFGAAKADWAQKNESEETRNRQIRKSINRISSDHLGRNSSVLHDLSSQLSHHRVRSRDLKQQSESDSMDSIDESLTNIEVFLGHHKFEECTGFVNRLKDQLESLKKSTKATGMDKDGHLKILIKLKELKLDDLIDQLVGWLSWKVSNPVASNQVISDTINLFRILGLKDKGRNVLLDAKTKQLDERVREVKFEGDLKNFLMQVSIIYFNFIQQVYVLYEKCFTEIRDKSFVIDWTNDRIASYNKVVQRQLIDYKKDSKIYKDCVLMTKSRAQPLRSLGLNVDYLFDF</sequence>
<comment type="similarity">
    <text evidence="2">Belongs to the EXO84 family.</text>
</comment>
<evidence type="ECO:0000256" key="3">
    <source>
        <dbReference type="ARBA" id="ARBA00021269"/>
    </source>
</evidence>
<proteinExistence type="inferred from homology"/>
<evidence type="ECO:0000256" key="7">
    <source>
        <dbReference type="SAM" id="MobiDB-lite"/>
    </source>
</evidence>
<protein>
    <recommendedName>
        <fullName evidence="3">Exocyst complex component EXO84</fullName>
    </recommendedName>
</protein>
<name>A0A871R8V9_DEKBR</name>
<keyword evidence="4" id="KW-0813">Transport</keyword>
<dbReference type="GO" id="GO:0000145">
    <property type="term" value="C:exocyst"/>
    <property type="evidence" value="ECO:0007669"/>
    <property type="project" value="InterPro"/>
</dbReference>
<dbReference type="Gene3D" id="1.20.58.1220">
    <property type="entry name" value="Exo84p, C-terminal helical domain"/>
    <property type="match status" value="1"/>
</dbReference>
<dbReference type="InterPro" id="IPR032403">
    <property type="entry name" value="Exo84_C"/>
</dbReference>
<dbReference type="GO" id="GO:0015031">
    <property type="term" value="P:protein transport"/>
    <property type="evidence" value="ECO:0007669"/>
    <property type="project" value="UniProtKB-KW"/>
</dbReference>
<dbReference type="RefSeq" id="XP_041136005.1">
    <property type="nucleotide sequence ID" value="XM_041282166.1"/>
</dbReference>
<dbReference type="KEGG" id="bbrx:BRETT_003661"/>
<dbReference type="SUPFAM" id="SSF50729">
    <property type="entry name" value="PH domain-like"/>
    <property type="match status" value="1"/>
</dbReference>
<feature type="region of interest" description="Disordered" evidence="7">
    <location>
        <begin position="1"/>
        <end position="32"/>
    </location>
</feature>
<reference evidence="9" key="1">
    <citation type="submission" date="2020-10" db="EMBL/GenBank/DDBJ databases">
        <authorList>
            <person name="Palmer J.M."/>
        </authorList>
    </citation>
    <scope>NUCLEOTIDE SEQUENCE</scope>
    <source>
        <strain evidence="9">UCD 2041</strain>
    </source>
</reference>
<evidence type="ECO:0000256" key="5">
    <source>
        <dbReference type="ARBA" id="ARBA00022483"/>
    </source>
</evidence>
<dbReference type="Gene3D" id="1.20.58.1210">
    <property type="entry name" value="Exo84p, N-terminal helical domain"/>
    <property type="match status" value="1"/>
</dbReference>